<reference evidence="10" key="1">
    <citation type="journal article" date="2014" name="Gene">
        <title>Genome-guided analysis of transformation efficiency and carbon dioxide assimilation by Moorella thermoacetica Y72.</title>
        <authorList>
            <person name="Tsukahara K."/>
            <person name="Kita A."/>
            <person name="Nakashimada Y."/>
            <person name="Hoshino T."/>
            <person name="Murakami K."/>
        </authorList>
    </citation>
    <scope>NUCLEOTIDE SEQUENCE [LARGE SCALE GENOMIC DNA]</scope>
    <source>
        <strain evidence="10">Y72</strain>
    </source>
</reference>
<evidence type="ECO:0000313" key="10">
    <source>
        <dbReference type="EMBL" id="GAF24879.1"/>
    </source>
</evidence>
<accession>A0A0S6U8U3</accession>
<evidence type="ECO:0000256" key="1">
    <source>
        <dbReference type="ARBA" id="ARBA00004162"/>
    </source>
</evidence>
<keyword evidence="6 7" id="KW-0472">Membrane</keyword>
<evidence type="ECO:0000256" key="8">
    <source>
        <dbReference type="SAM" id="Phobius"/>
    </source>
</evidence>
<comment type="subcellular location">
    <subcellularLocation>
        <location evidence="1">Cell membrane</location>
        <topology evidence="1">Single-pass membrane protein</topology>
    </subcellularLocation>
</comment>
<dbReference type="EMBL" id="DF238840">
    <property type="protein sequence ID" value="GAF24879.1"/>
    <property type="molecule type" value="Genomic_DNA"/>
</dbReference>
<evidence type="ECO:0000256" key="7">
    <source>
        <dbReference type="PROSITE-ProRule" id="PRU00473"/>
    </source>
</evidence>
<comment type="similarity">
    <text evidence="2">Belongs to the MotB family.</text>
</comment>
<evidence type="ECO:0000256" key="3">
    <source>
        <dbReference type="ARBA" id="ARBA00022475"/>
    </source>
</evidence>
<proteinExistence type="inferred from homology"/>
<organism evidence="10">
    <name type="scientific">Moorella thermoacetica Y72</name>
    <dbReference type="NCBI Taxonomy" id="1325331"/>
    <lineage>
        <taxon>Bacteria</taxon>
        <taxon>Bacillati</taxon>
        <taxon>Bacillota</taxon>
        <taxon>Clostridia</taxon>
        <taxon>Neomoorellales</taxon>
        <taxon>Neomoorellaceae</taxon>
        <taxon>Neomoorella</taxon>
    </lineage>
</organism>
<dbReference type="InterPro" id="IPR006665">
    <property type="entry name" value="OmpA-like"/>
</dbReference>
<name>A0A0S6U8U3_NEOTH</name>
<keyword evidence="10" id="KW-0969">Cilium</keyword>
<dbReference type="InterPro" id="IPR036737">
    <property type="entry name" value="OmpA-like_sf"/>
</dbReference>
<evidence type="ECO:0000259" key="9">
    <source>
        <dbReference type="PROSITE" id="PS51123"/>
    </source>
</evidence>
<dbReference type="PANTHER" id="PTHR30329:SF21">
    <property type="entry name" value="LIPOPROTEIN YIAD-RELATED"/>
    <property type="match status" value="1"/>
</dbReference>
<dbReference type="SUPFAM" id="SSF103088">
    <property type="entry name" value="OmpA-like"/>
    <property type="match status" value="1"/>
</dbReference>
<keyword evidence="5 8" id="KW-1133">Transmembrane helix</keyword>
<dbReference type="Gene3D" id="3.30.1330.60">
    <property type="entry name" value="OmpA-like domain"/>
    <property type="match status" value="1"/>
</dbReference>
<sequence>MSIFKRLQAGEENQGSSHAGAGSMRWLLTYADLITLLMAFFIVMYAVSKVDMARYQQLAQALSQIFTSSAGSMVLPELGNGNQVTPPDELAGFSQDLQSYLAEQGLKDQVFVTATDQGLIISFTGSVLFDRGQATLRPASVPILQKIAGYLGQVPNYIGVAGSTDDLPINTSQFPTNWELSVIRATTVIRYFTETAGLSPSRFVALGYGQYHPLFPNNSEEDRRKNRRVDIIIYKENPFAHQAR</sequence>
<keyword evidence="10" id="KW-0966">Cell projection</keyword>
<keyword evidence="4 8" id="KW-0812">Transmembrane</keyword>
<evidence type="ECO:0000256" key="5">
    <source>
        <dbReference type="ARBA" id="ARBA00022989"/>
    </source>
</evidence>
<evidence type="ECO:0000256" key="2">
    <source>
        <dbReference type="ARBA" id="ARBA00008914"/>
    </source>
</evidence>
<dbReference type="RefSeq" id="WP_011393242.1">
    <property type="nucleotide sequence ID" value="NZ_DF238840.1"/>
</dbReference>
<dbReference type="CDD" id="cd07185">
    <property type="entry name" value="OmpA_C-like"/>
    <property type="match status" value="1"/>
</dbReference>
<feature type="domain" description="OmpA-like" evidence="9">
    <location>
        <begin position="116"/>
        <end position="237"/>
    </location>
</feature>
<evidence type="ECO:0000256" key="4">
    <source>
        <dbReference type="ARBA" id="ARBA00022692"/>
    </source>
</evidence>
<dbReference type="Pfam" id="PF13677">
    <property type="entry name" value="MotB_plug"/>
    <property type="match status" value="1"/>
</dbReference>
<protein>
    <submittedName>
        <fullName evidence="10">Flagellar motor protein</fullName>
    </submittedName>
</protein>
<keyword evidence="10" id="KW-0282">Flagellum</keyword>
<dbReference type="GO" id="GO:0005886">
    <property type="term" value="C:plasma membrane"/>
    <property type="evidence" value="ECO:0007669"/>
    <property type="project" value="UniProtKB-SubCell"/>
</dbReference>
<dbReference type="PANTHER" id="PTHR30329">
    <property type="entry name" value="STATOR ELEMENT OF FLAGELLAR MOTOR COMPLEX"/>
    <property type="match status" value="1"/>
</dbReference>
<evidence type="ECO:0000256" key="6">
    <source>
        <dbReference type="ARBA" id="ARBA00023136"/>
    </source>
</evidence>
<dbReference type="InterPro" id="IPR050330">
    <property type="entry name" value="Bact_OuterMem_StrucFunc"/>
</dbReference>
<dbReference type="PROSITE" id="PS51123">
    <property type="entry name" value="OMPA_2"/>
    <property type="match status" value="1"/>
</dbReference>
<dbReference type="AlphaFoldDB" id="A0A0S6U8U3"/>
<dbReference type="Proteomes" id="UP000063718">
    <property type="component" value="Unassembled WGS sequence"/>
</dbReference>
<dbReference type="InterPro" id="IPR025713">
    <property type="entry name" value="MotB-like_N_dom"/>
</dbReference>
<gene>
    <name evidence="10" type="ORF">MTY_0207</name>
</gene>
<dbReference type="Pfam" id="PF00691">
    <property type="entry name" value="OmpA"/>
    <property type="match status" value="1"/>
</dbReference>
<keyword evidence="3" id="KW-1003">Cell membrane</keyword>
<dbReference type="GeneID" id="45617775"/>
<feature type="transmembrane region" description="Helical" evidence="8">
    <location>
        <begin position="27"/>
        <end position="47"/>
    </location>
</feature>